<evidence type="ECO:0000313" key="4">
    <source>
        <dbReference type="Proteomes" id="UP001527202"/>
    </source>
</evidence>
<keyword evidence="4" id="KW-1185">Reference proteome</keyword>
<dbReference type="GeneID" id="95375245"/>
<organism evidence="2 3">
    <name type="scientific">Paenibacillus chitinolyticus</name>
    <dbReference type="NCBI Taxonomy" id="79263"/>
    <lineage>
        <taxon>Bacteria</taxon>
        <taxon>Bacillati</taxon>
        <taxon>Bacillota</taxon>
        <taxon>Bacilli</taxon>
        <taxon>Bacillales</taxon>
        <taxon>Paenibacillaceae</taxon>
        <taxon>Paenibacillus</taxon>
    </lineage>
</organism>
<dbReference type="SUPFAM" id="SSF51395">
    <property type="entry name" value="FMN-linked oxidoreductases"/>
    <property type="match status" value="1"/>
</dbReference>
<sequence>MKAKRIDFDGNGIQGLKEIWLSILLGENKAANGPLRYDWEGIQNIDERLKWLDNNEVESIVVRRALLADPAWARRIHEGRVVEIRAFTPDSLHTLF</sequence>
<protein>
    <submittedName>
        <fullName evidence="2">Uncharacterized protein</fullName>
    </submittedName>
</protein>
<dbReference type="EMBL" id="CP026520">
    <property type="protein sequence ID" value="QAV18081.1"/>
    <property type="molecule type" value="Genomic_DNA"/>
</dbReference>
<dbReference type="KEGG" id="pchi:PC41400_10550"/>
<dbReference type="AlphaFoldDB" id="A0A410WUT4"/>
<evidence type="ECO:0000313" key="2">
    <source>
        <dbReference type="EMBL" id="QAV18081.1"/>
    </source>
</evidence>
<accession>A0A410WUT4</accession>
<evidence type="ECO:0000313" key="3">
    <source>
        <dbReference type="Proteomes" id="UP000288943"/>
    </source>
</evidence>
<reference evidence="1 4" key="2">
    <citation type="submission" date="2022-05" db="EMBL/GenBank/DDBJ databases">
        <title>Genome Sequencing of Bee-Associated Microbes.</title>
        <authorList>
            <person name="Dunlap C."/>
        </authorList>
    </citation>
    <scope>NUCLEOTIDE SEQUENCE [LARGE SCALE GENOMIC DNA]</scope>
    <source>
        <strain evidence="1 4">NRRL B-23120</strain>
    </source>
</reference>
<dbReference type="EMBL" id="JAMDMJ010000004">
    <property type="protein sequence ID" value="MCY9595222.1"/>
    <property type="molecule type" value="Genomic_DNA"/>
</dbReference>
<dbReference type="Proteomes" id="UP000288943">
    <property type="component" value="Chromosome"/>
</dbReference>
<dbReference type="Proteomes" id="UP001527202">
    <property type="component" value="Unassembled WGS sequence"/>
</dbReference>
<evidence type="ECO:0000313" key="1">
    <source>
        <dbReference type="EMBL" id="MCY9595222.1"/>
    </source>
</evidence>
<proteinExistence type="predicted"/>
<reference evidence="2 3" key="1">
    <citation type="submission" date="2018-01" db="EMBL/GenBank/DDBJ databases">
        <title>The whole genome sequencing and assembly of Paenibacillus chitinolyticus KCCM 41400 strain.</title>
        <authorList>
            <person name="Kim J.-Y."/>
            <person name="Park M.-K."/>
            <person name="Lee Y.-J."/>
            <person name="Yi H."/>
            <person name="Bahn Y.-S."/>
            <person name="Kim J.F."/>
            <person name="Lee D.-W."/>
        </authorList>
    </citation>
    <scope>NUCLEOTIDE SEQUENCE [LARGE SCALE GENOMIC DNA]</scope>
    <source>
        <strain evidence="2 3">KCCM 41400</strain>
    </source>
</reference>
<dbReference type="RefSeq" id="WP_042230740.1">
    <property type="nucleotide sequence ID" value="NZ_CP026520.1"/>
</dbReference>
<gene>
    <name evidence="1" type="ORF">M5X16_05470</name>
    <name evidence="2" type="ORF">PC41400_10550</name>
</gene>
<name>A0A410WUT4_9BACL</name>